<dbReference type="PANTHER" id="PTHR28259">
    <property type="entry name" value="FLUORIDE EXPORT PROTEIN 1-RELATED"/>
    <property type="match status" value="1"/>
</dbReference>
<keyword evidence="5 10" id="KW-1133">Transmembrane helix</keyword>
<evidence type="ECO:0000256" key="7">
    <source>
        <dbReference type="ARBA" id="ARBA00035120"/>
    </source>
</evidence>
<dbReference type="InterPro" id="IPR003691">
    <property type="entry name" value="FluC"/>
</dbReference>
<comment type="catalytic activity">
    <reaction evidence="8">
        <text>fluoride(in) = fluoride(out)</text>
        <dbReference type="Rhea" id="RHEA:76159"/>
        <dbReference type="ChEBI" id="CHEBI:17051"/>
    </reaction>
    <physiologicalReaction direction="left-to-right" evidence="8">
        <dbReference type="Rhea" id="RHEA:76160"/>
    </physiologicalReaction>
</comment>
<feature type="transmembrane region" description="Helical" evidence="10">
    <location>
        <begin position="176"/>
        <end position="198"/>
    </location>
</feature>
<keyword evidence="4 10" id="KW-0812">Transmembrane</keyword>
<comment type="subcellular location">
    <subcellularLocation>
        <location evidence="2">Cell membrane</location>
        <topology evidence="2">Multi-pass membrane protein</topology>
    </subcellularLocation>
</comment>
<evidence type="ECO:0000256" key="3">
    <source>
        <dbReference type="ARBA" id="ARBA00022475"/>
    </source>
</evidence>
<evidence type="ECO:0000256" key="5">
    <source>
        <dbReference type="ARBA" id="ARBA00022989"/>
    </source>
</evidence>
<evidence type="ECO:0000256" key="1">
    <source>
        <dbReference type="ARBA" id="ARBA00002598"/>
    </source>
</evidence>
<feature type="transmembrane region" description="Helical" evidence="10">
    <location>
        <begin position="115"/>
        <end position="136"/>
    </location>
</feature>
<evidence type="ECO:0000256" key="8">
    <source>
        <dbReference type="ARBA" id="ARBA00035585"/>
    </source>
</evidence>
<feature type="transmembrane region" description="Helical" evidence="10">
    <location>
        <begin position="39"/>
        <end position="59"/>
    </location>
</feature>
<dbReference type="GO" id="GO:0005886">
    <property type="term" value="C:plasma membrane"/>
    <property type="evidence" value="ECO:0007669"/>
    <property type="project" value="UniProtKB-SubCell"/>
</dbReference>
<dbReference type="Proteomes" id="UP000812966">
    <property type="component" value="Unassembled WGS sequence"/>
</dbReference>
<evidence type="ECO:0000256" key="10">
    <source>
        <dbReference type="SAM" id="Phobius"/>
    </source>
</evidence>
<feature type="region of interest" description="Disordered" evidence="9">
    <location>
        <begin position="146"/>
        <end position="166"/>
    </location>
</feature>
<reference evidence="11" key="1">
    <citation type="submission" date="2020-04" db="EMBL/GenBank/DDBJ databases">
        <title>Analysis of mating type loci in Filobasidium floriforme.</title>
        <authorList>
            <person name="Nowrousian M."/>
        </authorList>
    </citation>
    <scope>NUCLEOTIDE SEQUENCE</scope>
    <source>
        <strain evidence="11">CBS 6242</strain>
    </source>
</reference>
<gene>
    <name evidence="11" type="ORF">FFLO_00010</name>
</gene>
<organism evidence="11 12">
    <name type="scientific">Filobasidium floriforme</name>
    <dbReference type="NCBI Taxonomy" id="5210"/>
    <lineage>
        <taxon>Eukaryota</taxon>
        <taxon>Fungi</taxon>
        <taxon>Dikarya</taxon>
        <taxon>Basidiomycota</taxon>
        <taxon>Agaricomycotina</taxon>
        <taxon>Tremellomycetes</taxon>
        <taxon>Filobasidiales</taxon>
        <taxon>Filobasidiaceae</taxon>
        <taxon>Filobasidium</taxon>
    </lineage>
</organism>
<dbReference type="GO" id="GO:1903425">
    <property type="term" value="F:fluoride transmembrane transporter activity"/>
    <property type="evidence" value="ECO:0007669"/>
    <property type="project" value="TreeGrafter"/>
</dbReference>
<evidence type="ECO:0000256" key="6">
    <source>
        <dbReference type="ARBA" id="ARBA00023136"/>
    </source>
</evidence>
<dbReference type="EMBL" id="JABELV010000001">
    <property type="protein sequence ID" value="KAG7580039.1"/>
    <property type="molecule type" value="Genomic_DNA"/>
</dbReference>
<sequence length="345" mass="36458">MAGKVLTTLAEYAVLVPASMFGVLARLGLVAVSQYPASAVFPLAWAQGVGCAIMGTVMVWKSPISTMYPPLYLAVATGLAGSITTFSSWMLEGYEAFADLDGTGRSRLHNTVDGLAYNIVTASIALGALHLGSHCARTLSKLSRKAHSGSGSKEESSETLGKASESSSQEGRHFELFHKLSIVIGALFYVGALLLYFLGPHSWRHPVTFSLLLGPPGTMLRYALSKLNTGTRLEGKFPIGTFLANMLATAVLAAVYVGQRAPGKGGQTPHLTSTGCDALYALEEGFCGCLSTVSTFASEWTSIKRTRWKWRYVGVSVVLGHLIIMAIVGGVSWSSAGLGPQCIGT</sequence>
<comment type="function">
    <text evidence="1">Fluoride channel required for the rapid expulsion of cytoplasmic fluoride.</text>
</comment>
<comment type="similarity">
    <text evidence="7">Belongs to the fluoride channel Fluc/FEX (TC 1.A.43) family.</text>
</comment>
<evidence type="ECO:0000256" key="2">
    <source>
        <dbReference type="ARBA" id="ARBA00004651"/>
    </source>
</evidence>
<evidence type="ECO:0000256" key="4">
    <source>
        <dbReference type="ARBA" id="ARBA00022692"/>
    </source>
</evidence>
<dbReference type="PANTHER" id="PTHR28259:SF1">
    <property type="entry name" value="FLUORIDE EXPORT PROTEIN 1-RELATED"/>
    <property type="match status" value="1"/>
</dbReference>
<evidence type="ECO:0000313" key="12">
    <source>
        <dbReference type="Proteomes" id="UP000812966"/>
    </source>
</evidence>
<dbReference type="AlphaFoldDB" id="A0A8K0JWV5"/>
<dbReference type="Pfam" id="PF02537">
    <property type="entry name" value="CRCB"/>
    <property type="match status" value="2"/>
</dbReference>
<name>A0A8K0JWV5_9TREE</name>
<feature type="transmembrane region" description="Helical" evidence="10">
    <location>
        <begin position="71"/>
        <end position="91"/>
    </location>
</feature>
<feature type="transmembrane region" description="Helical" evidence="10">
    <location>
        <begin position="237"/>
        <end position="257"/>
    </location>
</feature>
<keyword evidence="6 10" id="KW-0472">Membrane</keyword>
<evidence type="ECO:0000313" key="11">
    <source>
        <dbReference type="EMBL" id="KAG7580039.1"/>
    </source>
</evidence>
<keyword evidence="12" id="KW-1185">Reference proteome</keyword>
<evidence type="ECO:0000256" key="9">
    <source>
        <dbReference type="SAM" id="MobiDB-lite"/>
    </source>
</evidence>
<protein>
    <submittedName>
        <fullName evidence="11">Uncharacterized protein</fullName>
    </submittedName>
</protein>
<feature type="transmembrane region" description="Helical" evidence="10">
    <location>
        <begin position="312"/>
        <end position="333"/>
    </location>
</feature>
<proteinExistence type="inferred from homology"/>
<keyword evidence="3" id="KW-1003">Cell membrane</keyword>
<feature type="transmembrane region" description="Helical" evidence="10">
    <location>
        <begin position="12"/>
        <end position="33"/>
    </location>
</feature>
<comment type="caution">
    <text evidence="11">The sequence shown here is derived from an EMBL/GenBank/DDBJ whole genome shotgun (WGS) entry which is preliminary data.</text>
</comment>
<accession>A0A8K0JWV5</accession>